<proteinExistence type="inferred from homology"/>
<sequence>MSAVRLSKRIKVTKMEYLSKYLKLNSIFSAIPLILLCITATACGDDSQSAPIPEMVENQEASPGKLVLYSGRGETLVGPIIKQFQDATGIDVSVKYGKTTEIANTLLEEGNKSPADVFFAQDPGGLGSVQDMLTPLSDETLNLVPDWARSPEGKWVGLSGRARTVIYNPTTLTEEDLPDDMYGFTDPKWKGRIGWAPTNSSFQAMVTAMRVTWGEEKTRDWLEGIQANEAIMYPKNTPQVAAVAAGEIDVGFVNHYYLYRFIAEEGEEFPARNYHPKSGGPGAMVMVAGAGILSTSANPDNAHKFLQFMLSKVAQQYFAGQTFEYPLVDDIKTSRILTPLDEIKKPNISVGKLADVGGTINLLRDTGVLP</sequence>
<gene>
    <name evidence="3" type="ORF">METZ01_LOCUS202389</name>
</gene>
<dbReference type="SUPFAM" id="SSF53850">
    <property type="entry name" value="Periplasmic binding protein-like II"/>
    <property type="match status" value="1"/>
</dbReference>
<accession>A0A382EGE3</accession>
<evidence type="ECO:0008006" key="4">
    <source>
        <dbReference type="Google" id="ProtNLM"/>
    </source>
</evidence>
<protein>
    <recommendedName>
        <fullName evidence="4">Iron ABC transporter substrate-binding protein</fullName>
    </recommendedName>
</protein>
<reference evidence="3" key="1">
    <citation type="submission" date="2018-05" db="EMBL/GenBank/DDBJ databases">
        <authorList>
            <person name="Lanie J.A."/>
            <person name="Ng W.-L."/>
            <person name="Kazmierczak K.M."/>
            <person name="Andrzejewski T.M."/>
            <person name="Davidsen T.M."/>
            <person name="Wayne K.J."/>
            <person name="Tettelin H."/>
            <person name="Glass J.I."/>
            <person name="Rusch D."/>
            <person name="Podicherti R."/>
            <person name="Tsui H.-C.T."/>
            <person name="Winkler M.E."/>
        </authorList>
    </citation>
    <scope>NUCLEOTIDE SEQUENCE</scope>
</reference>
<evidence type="ECO:0000256" key="2">
    <source>
        <dbReference type="ARBA" id="ARBA00022729"/>
    </source>
</evidence>
<dbReference type="Pfam" id="PF13416">
    <property type="entry name" value="SBP_bac_8"/>
    <property type="match status" value="1"/>
</dbReference>
<dbReference type="InterPro" id="IPR006059">
    <property type="entry name" value="SBP"/>
</dbReference>
<organism evidence="3">
    <name type="scientific">marine metagenome</name>
    <dbReference type="NCBI Taxonomy" id="408172"/>
    <lineage>
        <taxon>unclassified sequences</taxon>
        <taxon>metagenomes</taxon>
        <taxon>ecological metagenomes</taxon>
    </lineage>
</organism>
<dbReference type="CDD" id="cd13543">
    <property type="entry name" value="PBP2_Fbp"/>
    <property type="match status" value="1"/>
</dbReference>
<dbReference type="PIRSF" id="PIRSF002825">
    <property type="entry name" value="CfbpA"/>
    <property type="match status" value="1"/>
</dbReference>
<dbReference type="Gene3D" id="3.40.190.10">
    <property type="entry name" value="Periplasmic binding protein-like II"/>
    <property type="match status" value="2"/>
</dbReference>
<dbReference type="AlphaFoldDB" id="A0A382EGE3"/>
<keyword evidence="2" id="KW-0732">Signal</keyword>
<evidence type="ECO:0000313" key="3">
    <source>
        <dbReference type="EMBL" id="SVB49535.1"/>
    </source>
</evidence>
<name>A0A382EGE3_9ZZZZ</name>
<dbReference type="PANTHER" id="PTHR30006:SF15">
    <property type="entry name" value="IRON-UTILIZATION PERIPLASMIC PROTEIN"/>
    <property type="match status" value="1"/>
</dbReference>
<dbReference type="GO" id="GO:0030288">
    <property type="term" value="C:outer membrane-bounded periplasmic space"/>
    <property type="evidence" value="ECO:0007669"/>
    <property type="project" value="TreeGrafter"/>
</dbReference>
<dbReference type="EMBL" id="UINC01044287">
    <property type="protein sequence ID" value="SVB49535.1"/>
    <property type="molecule type" value="Genomic_DNA"/>
</dbReference>
<comment type="similarity">
    <text evidence="1">Belongs to the bacterial solute-binding protein 1 family.</text>
</comment>
<dbReference type="PANTHER" id="PTHR30006">
    <property type="entry name" value="THIAMINE-BINDING PERIPLASMIC PROTEIN-RELATED"/>
    <property type="match status" value="1"/>
</dbReference>
<dbReference type="InterPro" id="IPR026045">
    <property type="entry name" value="Ferric-bd"/>
</dbReference>
<evidence type="ECO:0000256" key="1">
    <source>
        <dbReference type="ARBA" id="ARBA00008520"/>
    </source>
</evidence>